<keyword evidence="3" id="KW-0813">Transport</keyword>
<dbReference type="GO" id="GO:0030313">
    <property type="term" value="C:cell envelope"/>
    <property type="evidence" value="ECO:0007669"/>
    <property type="project" value="UniProtKB-SubCell"/>
</dbReference>
<evidence type="ECO:0000256" key="4">
    <source>
        <dbReference type="ARBA" id="ARBA00022729"/>
    </source>
</evidence>
<dbReference type="GO" id="GO:0042597">
    <property type="term" value="C:periplasmic space"/>
    <property type="evidence" value="ECO:0007669"/>
    <property type="project" value="UniProtKB-ARBA"/>
</dbReference>
<dbReference type="RefSeq" id="WP_106300639.1">
    <property type="nucleotide sequence ID" value="NZ_PVWO01000030.1"/>
</dbReference>
<dbReference type="InterPro" id="IPR039424">
    <property type="entry name" value="SBP_5"/>
</dbReference>
<dbReference type="PANTHER" id="PTHR30290">
    <property type="entry name" value="PERIPLASMIC BINDING COMPONENT OF ABC TRANSPORTER"/>
    <property type="match status" value="1"/>
</dbReference>
<evidence type="ECO:0000259" key="6">
    <source>
        <dbReference type="Pfam" id="PF00496"/>
    </source>
</evidence>
<evidence type="ECO:0000256" key="5">
    <source>
        <dbReference type="SAM" id="SignalP"/>
    </source>
</evidence>
<feature type="domain" description="Solute-binding protein family 5" evidence="6">
    <location>
        <begin position="80"/>
        <end position="446"/>
    </location>
</feature>
<comment type="similarity">
    <text evidence="2">Belongs to the bacterial solute-binding protein 5 family.</text>
</comment>
<dbReference type="EMBL" id="PVWO01000030">
    <property type="protein sequence ID" value="PSB58589.1"/>
    <property type="molecule type" value="Genomic_DNA"/>
</dbReference>
<keyword evidence="8" id="KW-1185">Reference proteome</keyword>
<keyword evidence="4 5" id="KW-0732">Signal</keyword>
<accession>A0A2T1GL58</accession>
<dbReference type="AlphaFoldDB" id="A0A2T1GL58"/>
<dbReference type="SUPFAM" id="SSF53850">
    <property type="entry name" value="Periplasmic binding protein-like II"/>
    <property type="match status" value="1"/>
</dbReference>
<evidence type="ECO:0000256" key="1">
    <source>
        <dbReference type="ARBA" id="ARBA00004196"/>
    </source>
</evidence>
<proteinExistence type="inferred from homology"/>
<dbReference type="Gene3D" id="3.10.105.10">
    <property type="entry name" value="Dipeptide-binding Protein, Domain 3"/>
    <property type="match status" value="1"/>
</dbReference>
<dbReference type="PIRSF" id="PIRSF002741">
    <property type="entry name" value="MppA"/>
    <property type="match status" value="1"/>
</dbReference>
<protein>
    <submittedName>
        <fullName evidence="7">Peptide ABC transporter substrate-binding protein</fullName>
    </submittedName>
</protein>
<dbReference type="InterPro" id="IPR030678">
    <property type="entry name" value="Peptide/Ni-bd"/>
</dbReference>
<feature type="signal peptide" evidence="5">
    <location>
        <begin position="1"/>
        <end position="23"/>
    </location>
</feature>
<feature type="chain" id="PRO_5015557031" evidence="5">
    <location>
        <begin position="24"/>
        <end position="543"/>
    </location>
</feature>
<dbReference type="Proteomes" id="UP000238937">
    <property type="component" value="Unassembled WGS sequence"/>
</dbReference>
<dbReference type="InterPro" id="IPR000914">
    <property type="entry name" value="SBP_5_dom"/>
</dbReference>
<comment type="caution">
    <text evidence="7">The sequence shown here is derived from an EMBL/GenBank/DDBJ whole genome shotgun (WGS) entry which is preliminary data.</text>
</comment>
<dbReference type="OrthoDB" id="9796817at2"/>
<dbReference type="PANTHER" id="PTHR30290:SF10">
    <property type="entry name" value="PERIPLASMIC OLIGOPEPTIDE-BINDING PROTEIN-RELATED"/>
    <property type="match status" value="1"/>
</dbReference>
<evidence type="ECO:0000256" key="2">
    <source>
        <dbReference type="ARBA" id="ARBA00005695"/>
    </source>
</evidence>
<dbReference type="PROSITE" id="PS51257">
    <property type="entry name" value="PROKAR_LIPOPROTEIN"/>
    <property type="match status" value="1"/>
</dbReference>
<evidence type="ECO:0000256" key="3">
    <source>
        <dbReference type="ARBA" id="ARBA00022448"/>
    </source>
</evidence>
<comment type="subcellular location">
    <subcellularLocation>
        <location evidence="1">Cell envelope</location>
    </subcellularLocation>
</comment>
<organism evidence="7 8">
    <name type="scientific">Chamaesiphon polymorphus CCALA 037</name>
    <dbReference type="NCBI Taxonomy" id="2107692"/>
    <lineage>
        <taxon>Bacteria</taxon>
        <taxon>Bacillati</taxon>
        <taxon>Cyanobacteriota</taxon>
        <taxon>Cyanophyceae</taxon>
        <taxon>Gomontiellales</taxon>
        <taxon>Chamaesiphonaceae</taxon>
        <taxon>Chamaesiphon</taxon>
    </lineage>
</organism>
<name>A0A2T1GL58_9CYAN</name>
<dbReference type="CDD" id="cd08519">
    <property type="entry name" value="PBP2_NikA_DppA_OppA_like_20"/>
    <property type="match status" value="1"/>
</dbReference>
<dbReference type="GO" id="GO:0043190">
    <property type="term" value="C:ATP-binding cassette (ABC) transporter complex"/>
    <property type="evidence" value="ECO:0007669"/>
    <property type="project" value="InterPro"/>
</dbReference>
<dbReference type="GO" id="GO:0015833">
    <property type="term" value="P:peptide transport"/>
    <property type="evidence" value="ECO:0007669"/>
    <property type="project" value="TreeGrafter"/>
</dbReference>
<evidence type="ECO:0000313" key="7">
    <source>
        <dbReference type="EMBL" id="PSB58589.1"/>
    </source>
</evidence>
<dbReference type="Pfam" id="PF00496">
    <property type="entry name" value="SBP_bac_5"/>
    <property type="match status" value="1"/>
</dbReference>
<dbReference type="Gene3D" id="3.40.190.10">
    <property type="entry name" value="Periplasmic binding protein-like II"/>
    <property type="match status" value="1"/>
</dbReference>
<evidence type="ECO:0000313" key="8">
    <source>
        <dbReference type="Proteomes" id="UP000238937"/>
    </source>
</evidence>
<gene>
    <name evidence="7" type="ORF">C7B77_04240</name>
</gene>
<sequence>MNRWRHVSLVSIALLLVTSCSQSSNNSPTAIASNDEGRITVGTTQKPRTLDPADAYELRSIALIRNLSDRLYTYDPGSTELKPQLATALPTVSADGLTYKIPLRQGVVFHDGTAFDAAAMAFSLQRFIQNKGKPSSLLSDRIETVTATGTYELTIKLKKPFSALASVLAFPGTCAVSPKAYKIGKNQFEANTFVGTGPYKLTEYGTDRVKFTAFDRYWGAKPLNRGVNLQIFNGNSANLFNSFRTGAVDVAFQALEPDQVKSLEEGAKAGKWQSIAIDGSVTSYLILNVLQKPLDNPLVRQALAALIDRPTINERILYGQGSPLYSILPSTFSVSQPVFKTAYGDGNIAKAKQLLTQAGFSPQNPAKIQIWYPSSSNPRRLTAGFLRAYARQKLGGILEIEPNTIESASFFKYASKNIYPATLQDWYPDFLDPDNFVQPFLECPTQNFDEKTNKKLPGCKDGSSQSQGSFYHSDRMNQLLAAQGKEIDPAKRKQIYADIQTLIQQDVPLIPLWQTKDFVFAKKGMSGIQLDPLQNLLYSQMRK</sequence>
<reference evidence="7 8" key="1">
    <citation type="submission" date="2018-03" db="EMBL/GenBank/DDBJ databases">
        <title>The ancient ancestry and fast evolution of plastids.</title>
        <authorList>
            <person name="Moore K.R."/>
            <person name="Magnabosco C."/>
            <person name="Momper L."/>
            <person name="Gold D.A."/>
            <person name="Bosak T."/>
            <person name="Fournier G.P."/>
        </authorList>
    </citation>
    <scope>NUCLEOTIDE SEQUENCE [LARGE SCALE GENOMIC DNA]</scope>
    <source>
        <strain evidence="7 8">CCALA 037</strain>
    </source>
</reference>
<dbReference type="GO" id="GO:1904680">
    <property type="term" value="F:peptide transmembrane transporter activity"/>
    <property type="evidence" value="ECO:0007669"/>
    <property type="project" value="TreeGrafter"/>
</dbReference>